<proteinExistence type="predicted"/>
<dbReference type="Proteomes" id="UP000793456">
    <property type="component" value="Chromosome X"/>
</dbReference>
<keyword evidence="2" id="KW-1185">Reference proteome</keyword>
<dbReference type="EMBL" id="CM011683">
    <property type="protein sequence ID" value="TMS14439.1"/>
    <property type="molecule type" value="Genomic_DNA"/>
</dbReference>
<organism evidence="1 2">
    <name type="scientific">Larimichthys crocea</name>
    <name type="common">Large yellow croaker</name>
    <name type="synonym">Pseudosciaena crocea</name>
    <dbReference type="NCBI Taxonomy" id="215358"/>
    <lineage>
        <taxon>Eukaryota</taxon>
        <taxon>Metazoa</taxon>
        <taxon>Chordata</taxon>
        <taxon>Craniata</taxon>
        <taxon>Vertebrata</taxon>
        <taxon>Euteleostomi</taxon>
        <taxon>Actinopterygii</taxon>
        <taxon>Neopterygii</taxon>
        <taxon>Teleostei</taxon>
        <taxon>Neoteleostei</taxon>
        <taxon>Acanthomorphata</taxon>
        <taxon>Eupercaria</taxon>
        <taxon>Sciaenidae</taxon>
        <taxon>Larimichthys</taxon>
    </lineage>
</organism>
<protein>
    <submittedName>
        <fullName evidence="1">Uncharacterized protein</fullName>
    </submittedName>
</protein>
<evidence type="ECO:0000313" key="1">
    <source>
        <dbReference type="EMBL" id="TMS14439.1"/>
    </source>
</evidence>
<gene>
    <name evidence="1" type="ORF">E3U43_022919</name>
</gene>
<comment type="caution">
    <text evidence="1">The sequence shown here is derived from an EMBL/GenBank/DDBJ whole genome shotgun (WGS) entry which is preliminary data.</text>
</comment>
<accession>A0ACD3R5N0</accession>
<evidence type="ECO:0000313" key="2">
    <source>
        <dbReference type="Proteomes" id="UP000793456"/>
    </source>
</evidence>
<name>A0ACD3R5N0_LARCR</name>
<reference evidence="1" key="1">
    <citation type="submission" date="2018-11" db="EMBL/GenBank/DDBJ databases">
        <title>The sequence and de novo assembly of Larimichthys crocea genome using PacBio and Hi-C technologies.</title>
        <authorList>
            <person name="Xu P."/>
            <person name="Chen B."/>
            <person name="Zhou Z."/>
            <person name="Ke Q."/>
            <person name="Wu Y."/>
            <person name="Bai H."/>
            <person name="Pu F."/>
        </authorList>
    </citation>
    <scope>NUCLEOTIDE SEQUENCE</scope>
    <source>
        <tissue evidence="1">Muscle</tissue>
    </source>
</reference>
<sequence>MDSFEFEVTDGYNPIFRTFRVSIVDVDNKKPVVTVNSLVVTEGQMKLITPFELTAEDQDTTEKQLKFTITQLPVHGKVLYNQSTPVTSFTKQDLNENLISYKHDGTESSEDSFSFTVTDGTHTDFYVFPDTVFETRHPQTMKITIVGIDNGVPQIVVNKGAPTLKILTTGHLGFPITTKVLRVEDRDSIPASLVYHITTEPRHGYIVNLGKGNDSISTFSQADIDDLNVCYVLRNDENATSDVFHFSVEDRGGNKLKDQQFRLDWAWISLEKEYYVVDEEDKFLEVVLRRRGYLGETSFIGIGTEDGTAKKEEDFKGRSQRQVQFNPGQTTATWRVRILTDGKYEQAETFQILLSEPVMGVMEFPATATVEILDPSDESTVFFPEQIHSVEEDVGELFIPVHRSGDISQELMVVCYTQHGSASGTIPTTVLSYSDYISRPEEHSSILRFDTGEREKQCRVMIIDDSLYEGEESFNVTLSLPVGGRLGIALPHHQSQHLGRYGRRTSVLLWRGRVSCG</sequence>